<dbReference type="InterPro" id="IPR011009">
    <property type="entry name" value="Kinase-like_dom_sf"/>
</dbReference>
<organism evidence="4 5">
    <name type="scientific">Halosolutus amylolyticus</name>
    <dbReference type="NCBI Taxonomy" id="2932267"/>
    <lineage>
        <taxon>Archaea</taxon>
        <taxon>Methanobacteriati</taxon>
        <taxon>Methanobacteriota</taxon>
        <taxon>Stenosarchaea group</taxon>
        <taxon>Halobacteria</taxon>
        <taxon>Halobacteriales</taxon>
        <taxon>Natrialbaceae</taxon>
        <taxon>Halosolutus</taxon>
    </lineage>
</organism>
<sequence length="586" mass="64935">MAVERDGIVSFQPKENRTSQRLSDHELDELVEAVANQSTRNAAGAILAENEHRTEILTELFDVQQELWQPLVANHIGGRCLDLHTGYGRRSVVLSELADSIFAVDPSLAKLRVAAKRDDYASSDRIVPIHTTDERLPFRNDWFDTIVADLTGNTAIEPTLDRLKRYLTDDGSLIFMADGWPRSAGLTSLFGLDGSDSTETADLLPGTAAGYRSIAQTAGFDDVSVYALFPTASRPLYAFDVECEQAIPKIFESYANENGFVGDCIKEAMNVLNSSGILKRCYPSLLVVCSNESDEPSFQFTNPLVISGRTRSVVLELDSSGVNEIYKIPNSSVHEPFTARENHITSSLCETDEEIVATIPGGEAIDSRLGQARKVTPATGQPLDEEIGRDPESFERVLEIGFDWLIDFQRTFGSEPTIKTPAEVRNSLQFQPLNVDPPAVDSPVKTFTTPVHGDFMSSNIYYEDGTITAVIDWEYGAFGESPVVDAGHLLFNTAAWIDGDFAENVRTVLCGRNEYAERARACVRSYCEAVGLPYRTFELYLPSAYLHQLTVDWQYNSVSTCTTRTEAHARRIQTIVETIDDMKISK</sequence>
<evidence type="ECO:0000256" key="1">
    <source>
        <dbReference type="SAM" id="MobiDB-lite"/>
    </source>
</evidence>
<dbReference type="InterPro" id="IPR002575">
    <property type="entry name" value="Aminoglycoside_PTrfase"/>
</dbReference>
<dbReference type="Pfam" id="PF01636">
    <property type="entry name" value="APH"/>
    <property type="match status" value="1"/>
</dbReference>
<accession>A0ABD5PN28</accession>
<gene>
    <name evidence="4" type="ORF">ACFO5R_08400</name>
</gene>
<evidence type="ECO:0000259" key="2">
    <source>
        <dbReference type="Pfam" id="PF01636"/>
    </source>
</evidence>
<comment type="caution">
    <text evidence="4">The sequence shown here is derived from an EMBL/GenBank/DDBJ whole genome shotgun (WGS) entry which is preliminary data.</text>
</comment>
<dbReference type="InterPro" id="IPR013216">
    <property type="entry name" value="Methyltransf_11"/>
</dbReference>
<feature type="domain" description="Methyltransferase type 11" evidence="3">
    <location>
        <begin position="81"/>
        <end position="175"/>
    </location>
</feature>
<keyword evidence="5" id="KW-1185">Reference proteome</keyword>
<dbReference type="EMBL" id="JBHSFA010000004">
    <property type="protein sequence ID" value="MFC4541947.1"/>
    <property type="molecule type" value="Genomic_DNA"/>
</dbReference>
<evidence type="ECO:0000313" key="4">
    <source>
        <dbReference type="EMBL" id="MFC4541947.1"/>
    </source>
</evidence>
<feature type="region of interest" description="Disordered" evidence="1">
    <location>
        <begin position="1"/>
        <end position="21"/>
    </location>
</feature>
<reference evidence="4 5" key="1">
    <citation type="journal article" date="2019" name="Int. J. Syst. Evol. Microbiol.">
        <title>The Global Catalogue of Microorganisms (GCM) 10K type strain sequencing project: providing services to taxonomists for standard genome sequencing and annotation.</title>
        <authorList>
            <consortium name="The Broad Institute Genomics Platform"/>
            <consortium name="The Broad Institute Genome Sequencing Center for Infectious Disease"/>
            <person name="Wu L."/>
            <person name="Ma J."/>
        </authorList>
    </citation>
    <scope>NUCLEOTIDE SEQUENCE [LARGE SCALE GENOMIC DNA]</scope>
    <source>
        <strain evidence="4 5">WLHS5</strain>
    </source>
</reference>
<name>A0ABD5PN28_9EURY</name>
<dbReference type="InterPro" id="IPR029063">
    <property type="entry name" value="SAM-dependent_MTases_sf"/>
</dbReference>
<feature type="domain" description="Aminoglycoside phosphotransferase" evidence="2">
    <location>
        <begin position="447"/>
        <end position="513"/>
    </location>
</feature>
<protein>
    <submittedName>
        <fullName evidence="4">Phosphotransferase</fullName>
    </submittedName>
</protein>
<evidence type="ECO:0000259" key="3">
    <source>
        <dbReference type="Pfam" id="PF08241"/>
    </source>
</evidence>
<evidence type="ECO:0000313" key="5">
    <source>
        <dbReference type="Proteomes" id="UP001595898"/>
    </source>
</evidence>
<dbReference type="Gene3D" id="3.40.50.150">
    <property type="entry name" value="Vaccinia Virus protein VP39"/>
    <property type="match status" value="1"/>
</dbReference>
<dbReference type="AlphaFoldDB" id="A0ABD5PN28"/>
<dbReference type="SUPFAM" id="SSF53335">
    <property type="entry name" value="S-adenosyl-L-methionine-dependent methyltransferases"/>
    <property type="match status" value="1"/>
</dbReference>
<dbReference type="SUPFAM" id="SSF56112">
    <property type="entry name" value="Protein kinase-like (PK-like)"/>
    <property type="match status" value="1"/>
</dbReference>
<dbReference type="Proteomes" id="UP001595898">
    <property type="component" value="Unassembled WGS sequence"/>
</dbReference>
<dbReference type="RefSeq" id="WP_250142619.1">
    <property type="nucleotide sequence ID" value="NZ_JALIQP010000008.1"/>
</dbReference>
<dbReference type="Pfam" id="PF08241">
    <property type="entry name" value="Methyltransf_11"/>
    <property type="match status" value="1"/>
</dbReference>
<proteinExistence type="predicted"/>
<dbReference type="Gene3D" id="3.90.1200.10">
    <property type="match status" value="1"/>
</dbReference>